<evidence type="ECO:0000313" key="1">
    <source>
        <dbReference type="EMBL" id="EZH81378.1"/>
    </source>
</evidence>
<evidence type="ECO:0000313" key="2">
    <source>
        <dbReference type="Proteomes" id="UP000023842"/>
    </source>
</evidence>
<gene>
    <name evidence="1" type="ORF">AU05_11110</name>
</gene>
<dbReference type="Proteomes" id="UP000023842">
    <property type="component" value="Unassembled WGS sequence"/>
</dbReference>
<accession>A0ABP3BYF8</accession>
<protein>
    <submittedName>
        <fullName evidence="1">Uncharacterized protein</fullName>
    </submittedName>
</protein>
<reference evidence="2" key="1">
    <citation type="journal article" date="2014" name="Genome Announc.">
        <title>Draft Genome Sequence of the algae degrading bacterium Pseudomonas mendocina AD6.</title>
        <authorList>
            <person name="Barney B.M."/>
            <person name="Lenneman E.M."/>
        </authorList>
    </citation>
    <scope>NUCLEOTIDE SEQUENCE [LARGE SCALE GENOMIC DNA]</scope>
    <source>
        <strain evidence="2">AD6</strain>
    </source>
</reference>
<dbReference type="EMBL" id="JFJN01000031">
    <property type="protein sequence ID" value="EZH81378.1"/>
    <property type="molecule type" value="Genomic_DNA"/>
</dbReference>
<organism evidence="1 2">
    <name type="scientific">Ectopseudomonas composti</name>
    <dbReference type="NCBI Taxonomy" id="658457"/>
    <lineage>
        <taxon>Bacteria</taxon>
        <taxon>Pseudomonadati</taxon>
        <taxon>Pseudomonadota</taxon>
        <taxon>Gammaproteobacteria</taxon>
        <taxon>Pseudomonadales</taxon>
        <taxon>Pseudomonadaceae</taxon>
        <taxon>Ectopseudomonas</taxon>
    </lineage>
</organism>
<sequence>MNAAGEARCASTCEPFAIGAIAKDHDLKPDANQMAALLVHKHATQIDHEARRLRFSCSYDDEYRVIVVSTINALHVQSKICLLIRGRIAWKIHMFSCIRNQTYQRIGLPFTQFP</sequence>
<name>A0ABP3BYF8_9GAMM</name>
<proteinExistence type="predicted"/>
<comment type="caution">
    <text evidence="1">The sequence shown here is derived from an EMBL/GenBank/DDBJ whole genome shotgun (WGS) entry which is preliminary data.</text>
</comment>
<keyword evidence="2" id="KW-1185">Reference proteome</keyword>